<accession>A0A177AN35</accession>
<dbReference type="AlphaFoldDB" id="A0A177AN35"/>
<proteinExistence type="predicted"/>
<sequence>MRLSSQTETLCVFFPHRASHGTSPPVQKPSPFAPSLSNRTSALPTPIPLPSPTFALHSAQHSSGTLRAGRRPEWRVSRGIPRQRRGAAPHGLRIHSGLASQRPCTRRAVMMVHPTSHLFHGVGNSCKGCTVPPVAQQRPYAAKLRENPLLAFAG</sequence>
<evidence type="ECO:0000256" key="1">
    <source>
        <dbReference type="SAM" id="MobiDB-lite"/>
    </source>
</evidence>
<name>A0A177AN35_9PEZI</name>
<dbReference type="OrthoDB" id="10675030at2759"/>
<dbReference type="Proteomes" id="UP000077154">
    <property type="component" value="Unassembled WGS sequence"/>
</dbReference>
<feature type="region of interest" description="Disordered" evidence="1">
    <location>
        <begin position="16"/>
        <end position="48"/>
    </location>
</feature>
<reference evidence="2" key="1">
    <citation type="submission" date="2016-03" db="EMBL/GenBank/DDBJ databases">
        <title>Updated assembly of Pseudogymnoascus destructans, the fungus causing white-nose syndrome of bats.</title>
        <authorList>
            <person name="Palmer J.M."/>
            <person name="Drees K.P."/>
            <person name="Foster J.T."/>
            <person name="Lindner D.L."/>
        </authorList>
    </citation>
    <scope>NUCLEOTIDE SEQUENCE [LARGE SCALE GENOMIC DNA]</scope>
    <source>
        <strain evidence="2">20631-21</strain>
    </source>
</reference>
<protein>
    <submittedName>
        <fullName evidence="2">Uncharacterized protein</fullName>
    </submittedName>
</protein>
<dbReference type="RefSeq" id="XP_024328753.1">
    <property type="nucleotide sequence ID" value="XM_024464118.1"/>
</dbReference>
<evidence type="ECO:0000313" key="2">
    <source>
        <dbReference type="EMBL" id="OAF63487.1"/>
    </source>
</evidence>
<dbReference type="GeneID" id="36283522"/>
<gene>
    <name evidence="2" type="ORF">VC83_00424</name>
</gene>
<dbReference type="EMBL" id="KV441386">
    <property type="protein sequence ID" value="OAF63487.1"/>
    <property type="molecule type" value="Genomic_DNA"/>
</dbReference>
<organism evidence="2">
    <name type="scientific">Pseudogymnoascus destructans</name>
    <dbReference type="NCBI Taxonomy" id="655981"/>
    <lineage>
        <taxon>Eukaryota</taxon>
        <taxon>Fungi</taxon>
        <taxon>Dikarya</taxon>
        <taxon>Ascomycota</taxon>
        <taxon>Pezizomycotina</taxon>
        <taxon>Leotiomycetes</taxon>
        <taxon>Thelebolales</taxon>
        <taxon>Thelebolaceae</taxon>
        <taxon>Pseudogymnoascus</taxon>
    </lineage>
</organism>